<feature type="transmembrane region" description="Helical" evidence="1">
    <location>
        <begin position="219"/>
        <end position="241"/>
    </location>
</feature>
<dbReference type="Gene3D" id="1.20.1250.20">
    <property type="entry name" value="MFS general substrate transporter like domains"/>
    <property type="match status" value="2"/>
</dbReference>
<evidence type="ECO:0000313" key="3">
    <source>
        <dbReference type="EMBL" id="KKN52072.1"/>
    </source>
</evidence>
<feature type="transmembrane region" description="Helical" evidence="1">
    <location>
        <begin position="7"/>
        <end position="29"/>
    </location>
</feature>
<feature type="domain" description="Major facilitator superfamily (MFS) profile" evidence="2">
    <location>
        <begin position="7"/>
        <end position="387"/>
    </location>
</feature>
<dbReference type="PROSITE" id="PS50850">
    <property type="entry name" value="MFS"/>
    <property type="match status" value="1"/>
</dbReference>
<organism evidence="3">
    <name type="scientific">marine sediment metagenome</name>
    <dbReference type="NCBI Taxonomy" id="412755"/>
    <lineage>
        <taxon>unclassified sequences</taxon>
        <taxon>metagenomes</taxon>
        <taxon>ecological metagenomes</taxon>
    </lineage>
</organism>
<feature type="transmembrane region" description="Helical" evidence="1">
    <location>
        <begin position="277"/>
        <end position="295"/>
    </location>
</feature>
<dbReference type="PANTHER" id="PTHR23526:SF2">
    <property type="entry name" value="MAJOR FACILITATOR SUPERFAMILY (MFS) PROFILE DOMAIN-CONTAINING PROTEIN"/>
    <property type="match status" value="1"/>
</dbReference>
<evidence type="ECO:0000256" key="1">
    <source>
        <dbReference type="SAM" id="Phobius"/>
    </source>
</evidence>
<keyword evidence="1" id="KW-0472">Membrane</keyword>
<dbReference type="SUPFAM" id="SSF103473">
    <property type="entry name" value="MFS general substrate transporter"/>
    <property type="match status" value="1"/>
</dbReference>
<feature type="transmembrane region" description="Helical" evidence="1">
    <location>
        <begin position="41"/>
        <end position="61"/>
    </location>
</feature>
<feature type="transmembrane region" description="Helical" evidence="1">
    <location>
        <begin position="247"/>
        <end position="265"/>
    </location>
</feature>
<feature type="transmembrane region" description="Helical" evidence="1">
    <location>
        <begin position="73"/>
        <end position="89"/>
    </location>
</feature>
<feature type="transmembrane region" description="Helical" evidence="1">
    <location>
        <begin position="160"/>
        <end position="178"/>
    </location>
</feature>
<dbReference type="InterPro" id="IPR011701">
    <property type="entry name" value="MFS"/>
</dbReference>
<dbReference type="InterPro" id="IPR052528">
    <property type="entry name" value="Sugar_transport-like"/>
</dbReference>
<dbReference type="PANTHER" id="PTHR23526">
    <property type="entry name" value="INTEGRAL MEMBRANE TRANSPORT PROTEIN-RELATED"/>
    <property type="match status" value="1"/>
</dbReference>
<dbReference type="GO" id="GO:0022857">
    <property type="term" value="F:transmembrane transporter activity"/>
    <property type="evidence" value="ECO:0007669"/>
    <property type="project" value="InterPro"/>
</dbReference>
<feature type="transmembrane region" description="Helical" evidence="1">
    <location>
        <begin position="95"/>
        <end position="119"/>
    </location>
</feature>
<gene>
    <name evidence="3" type="ORF">LCGC14_0616250</name>
</gene>
<sequence length="387" mass="44330">MILSKKSAILLLISVFLTSTVAMFVYTYVPKYILNLGLERPLMQLLVSIFPLTAFIFPPLFGFYSDKLQKRRVFIISGAIGISCAFIMLSLTKNLILIVILIFLFGLFMALSNISFALYTELVEDDKKLISYYNATIVAGWFTGAQSGGIYIDLFGIDNIFIILFLISLLTILFVVFIKENRSLILERYRIIDDNNLSTQKKIYPLEEKQISKSIYFGLFFRNFSIKPIMPILAIIMSFYLSGDTEIGFLIGLNFFLQFFQMLAAGKIITKKNIKSFMIIGYFLSAITIFGFIIASNFWMFFFFQILFSFSYSMHWAATIVYITQKTTPKNKGQILGYANASVFSGSFIGSLFFSLLLVFNPDYYIAMYFMLLFPIISVVIIFLKLK</sequence>
<proteinExistence type="predicted"/>
<comment type="caution">
    <text evidence="3">The sequence shown here is derived from an EMBL/GenBank/DDBJ whole genome shotgun (WGS) entry which is preliminary data.</text>
</comment>
<keyword evidence="1" id="KW-1133">Transmembrane helix</keyword>
<feature type="transmembrane region" description="Helical" evidence="1">
    <location>
        <begin position="131"/>
        <end position="154"/>
    </location>
</feature>
<reference evidence="3" key="1">
    <citation type="journal article" date="2015" name="Nature">
        <title>Complex archaea that bridge the gap between prokaryotes and eukaryotes.</title>
        <authorList>
            <person name="Spang A."/>
            <person name="Saw J.H."/>
            <person name="Jorgensen S.L."/>
            <person name="Zaremba-Niedzwiedzka K."/>
            <person name="Martijn J."/>
            <person name="Lind A.E."/>
            <person name="van Eijk R."/>
            <person name="Schleper C."/>
            <person name="Guy L."/>
            <person name="Ettema T.J."/>
        </authorList>
    </citation>
    <scope>NUCLEOTIDE SEQUENCE</scope>
</reference>
<evidence type="ECO:0000259" key="2">
    <source>
        <dbReference type="PROSITE" id="PS50850"/>
    </source>
</evidence>
<dbReference type="InterPro" id="IPR020846">
    <property type="entry name" value="MFS_dom"/>
</dbReference>
<dbReference type="AlphaFoldDB" id="A0A0F9RQF0"/>
<accession>A0A0F9RQF0</accession>
<name>A0A0F9RQF0_9ZZZZ</name>
<dbReference type="Pfam" id="PF07690">
    <property type="entry name" value="MFS_1"/>
    <property type="match status" value="2"/>
</dbReference>
<feature type="transmembrane region" description="Helical" evidence="1">
    <location>
        <begin position="366"/>
        <end position="384"/>
    </location>
</feature>
<feature type="transmembrane region" description="Helical" evidence="1">
    <location>
        <begin position="301"/>
        <end position="323"/>
    </location>
</feature>
<protein>
    <recommendedName>
        <fullName evidence="2">Major facilitator superfamily (MFS) profile domain-containing protein</fullName>
    </recommendedName>
</protein>
<feature type="transmembrane region" description="Helical" evidence="1">
    <location>
        <begin position="335"/>
        <end position="360"/>
    </location>
</feature>
<keyword evidence="1" id="KW-0812">Transmembrane</keyword>
<dbReference type="EMBL" id="LAZR01001035">
    <property type="protein sequence ID" value="KKN52072.1"/>
    <property type="molecule type" value="Genomic_DNA"/>
</dbReference>
<dbReference type="InterPro" id="IPR036259">
    <property type="entry name" value="MFS_trans_sf"/>
</dbReference>